<comment type="subcellular location">
    <subcellularLocation>
        <location evidence="1">Cell junction</location>
        <location evidence="1">Focal adhesion</location>
    </subcellularLocation>
</comment>
<evidence type="ECO:0000256" key="9">
    <source>
        <dbReference type="SAM" id="MobiDB-lite"/>
    </source>
</evidence>
<feature type="region of interest" description="Disordered" evidence="9">
    <location>
        <begin position="326"/>
        <end position="365"/>
    </location>
</feature>
<evidence type="ECO:0000313" key="15">
    <source>
        <dbReference type="Proteomes" id="UP000472264"/>
    </source>
</evidence>
<feature type="domain" description="PID" evidence="10">
    <location>
        <begin position="939"/>
        <end position="1054"/>
    </location>
</feature>
<keyword evidence="4" id="KW-0378">Hydrolase</keyword>
<feature type="compositionally biased region" description="Low complexity" evidence="9">
    <location>
        <begin position="737"/>
        <end position="761"/>
    </location>
</feature>
<dbReference type="SMART" id="SM01326">
    <property type="entry name" value="PTEN_C2"/>
    <property type="match status" value="1"/>
</dbReference>
<feature type="region of interest" description="Disordered" evidence="9">
    <location>
        <begin position="534"/>
        <end position="556"/>
    </location>
</feature>
<dbReference type="Ensembl" id="ENSENLT00000048816.1">
    <property type="protein sequence ID" value="ENSENLP00000047673.1"/>
    <property type="gene ID" value="ENSENLG00000020142.1"/>
</dbReference>
<evidence type="ECO:0000256" key="8">
    <source>
        <dbReference type="PROSITE-ProRule" id="PRU00191"/>
    </source>
</evidence>
<dbReference type="InterPro" id="IPR006020">
    <property type="entry name" value="PTB/PI_dom"/>
</dbReference>
<dbReference type="PANTHER" id="PTHR45734">
    <property type="entry name" value="TENSIN"/>
    <property type="match status" value="1"/>
</dbReference>
<evidence type="ECO:0000259" key="11">
    <source>
        <dbReference type="PROSITE" id="PS50001"/>
    </source>
</evidence>
<dbReference type="InterPro" id="IPR029021">
    <property type="entry name" value="Prot-tyrosine_phosphatase-like"/>
</dbReference>
<dbReference type="FunFam" id="3.30.505.10:FF:000002">
    <property type="entry name" value="Tensin 1"/>
    <property type="match status" value="1"/>
</dbReference>
<evidence type="ECO:0000256" key="3">
    <source>
        <dbReference type="ARBA" id="ARBA00022553"/>
    </source>
</evidence>
<dbReference type="Gene3D" id="2.30.29.30">
    <property type="entry name" value="Pleckstrin-homology domain (PH domain)/Phosphotyrosine-binding domain (PTB)"/>
    <property type="match status" value="1"/>
</dbReference>
<dbReference type="PROSITE" id="PS50001">
    <property type="entry name" value="SH2"/>
    <property type="match status" value="1"/>
</dbReference>
<dbReference type="SUPFAM" id="SSF49562">
    <property type="entry name" value="C2 domain (Calcium/lipid-binding domain, CaLB)"/>
    <property type="match status" value="1"/>
</dbReference>
<feature type="compositionally biased region" description="Polar residues" evidence="9">
    <location>
        <begin position="653"/>
        <end position="664"/>
    </location>
</feature>
<feature type="region of interest" description="Disordered" evidence="9">
    <location>
        <begin position="643"/>
        <end position="675"/>
    </location>
</feature>
<dbReference type="Gene3D" id="2.60.40.1110">
    <property type="match status" value="2"/>
</dbReference>
<gene>
    <name evidence="14" type="primary">LOC115041805</name>
</gene>
<dbReference type="PANTHER" id="PTHR45734:SF5">
    <property type="entry name" value="TENSIN-3"/>
    <property type="match status" value="1"/>
</dbReference>
<dbReference type="InterPro" id="IPR000980">
    <property type="entry name" value="SH2"/>
</dbReference>
<evidence type="ECO:0000256" key="5">
    <source>
        <dbReference type="ARBA" id="ARBA00022912"/>
    </source>
</evidence>
<evidence type="ECO:0000313" key="14">
    <source>
        <dbReference type="Ensembl" id="ENSENLP00000047673.1"/>
    </source>
</evidence>
<dbReference type="GO" id="GO:0005925">
    <property type="term" value="C:focal adhesion"/>
    <property type="evidence" value="ECO:0007669"/>
    <property type="project" value="UniProtKB-SubCell"/>
</dbReference>
<dbReference type="Pfam" id="PF08416">
    <property type="entry name" value="PTB"/>
    <property type="match status" value="1"/>
</dbReference>
<evidence type="ECO:0000256" key="1">
    <source>
        <dbReference type="ARBA" id="ARBA00004246"/>
    </source>
</evidence>
<dbReference type="InParanoid" id="A0A665WUH1"/>
<keyword evidence="6" id="KW-0965">Cell junction</keyword>
<dbReference type="Gene3D" id="3.90.190.10">
    <property type="entry name" value="Protein tyrosine phosphatase superfamily"/>
    <property type="match status" value="1"/>
</dbReference>
<evidence type="ECO:0000256" key="4">
    <source>
        <dbReference type="ARBA" id="ARBA00022801"/>
    </source>
</evidence>
<comment type="similarity">
    <text evidence="2">Belongs to the PTEN phosphatase protein family.</text>
</comment>
<dbReference type="PROSITE" id="PS51181">
    <property type="entry name" value="PPASE_TENSIN"/>
    <property type="match status" value="1"/>
</dbReference>
<dbReference type="AlphaFoldDB" id="A0A665WUH1"/>
<dbReference type="InterPro" id="IPR035012">
    <property type="entry name" value="Tensin-like_SH2"/>
</dbReference>
<dbReference type="Pfam" id="PF10409">
    <property type="entry name" value="PTEN_C2"/>
    <property type="match status" value="1"/>
</dbReference>
<evidence type="ECO:0000256" key="6">
    <source>
        <dbReference type="ARBA" id="ARBA00022949"/>
    </source>
</evidence>
<dbReference type="InterPro" id="IPR036860">
    <property type="entry name" value="SH2_dom_sf"/>
</dbReference>
<evidence type="ECO:0000256" key="7">
    <source>
        <dbReference type="ARBA" id="ARBA00022999"/>
    </source>
</evidence>
<feature type="compositionally biased region" description="Polar residues" evidence="9">
    <location>
        <begin position="457"/>
        <end position="471"/>
    </location>
</feature>
<keyword evidence="15" id="KW-1185">Reference proteome</keyword>
<dbReference type="GO" id="GO:0004721">
    <property type="term" value="F:phosphoprotein phosphatase activity"/>
    <property type="evidence" value="ECO:0007669"/>
    <property type="project" value="UniProtKB-KW"/>
</dbReference>
<dbReference type="SUPFAM" id="SSF52799">
    <property type="entry name" value="(Phosphotyrosine protein) phosphatases II"/>
    <property type="match status" value="1"/>
</dbReference>
<dbReference type="InterPro" id="IPR033929">
    <property type="entry name" value="Tensin_PTB"/>
</dbReference>
<dbReference type="FunFam" id="2.30.29.30:FF:000039">
    <property type="entry name" value="Tensin 1"/>
    <property type="match status" value="1"/>
</dbReference>
<keyword evidence="5" id="KW-0904">Protein phosphatase</keyword>
<evidence type="ECO:0000256" key="2">
    <source>
        <dbReference type="ARBA" id="ARBA00007881"/>
    </source>
</evidence>
<reference evidence="14" key="1">
    <citation type="submission" date="2021-04" db="EMBL/GenBank/DDBJ databases">
        <authorList>
            <consortium name="Wellcome Sanger Institute Data Sharing"/>
        </authorList>
    </citation>
    <scope>NUCLEOTIDE SEQUENCE [LARGE SCALE GENOMIC DNA]</scope>
</reference>
<dbReference type="Proteomes" id="UP000472264">
    <property type="component" value="Chromosome 4"/>
</dbReference>
<feature type="domain" description="C2 tensin-type" evidence="13">
    <location>
        <begin position="140"/>
        <end position="267"/>
    </location>
</feature>
<feature type="compositionally biased region" description="Low complexity" evidence="9">
    <location>
        <begin position="340"/>
        <end position="352"/>
    </location>
</feature>
<dbReference type="Pfam" id="PF00017">
    <property type="entry name" value="SH2"/>
    <property type="match status" value="1"/>
</dbReference>
<feature type="domain" description="Phosphatase tensin-type" evidence="12">
    <location>
        <begin position="1"/>
        <end position="170"/>
    </location>
</feature>
<organism evidence="14 15">
    <name type="scientific">Echeneis naucrates</name>
    <name type="common">Live sharksucker</name>
    <dbReference type="NCBI Taxonomy" id="173247"/>
    <lineage>
        <taxon>Eukaryota</taxon>
        <taxon>Metazoa</taxon>
        <taxon>Chordata</taxon>
        <taxon>Craniata</taxon>
        <taxon>Vertebrata</taxon>
        <taxon>Euteleostomi</taxon>
        <taxon>Actinopterygii</taxon>
        <taxon>Neopterygii</taxon>
        <taxon>Teleostei</taxon>
        <taxon>Neoteleostei</taxon>
        <taxon>Acanthomorphata</taxon>
        <taxon>Carangaria</taxon>
        <taxon>Carangiformes</taxon>
        <taxon>Echeneidae</taxon>
        <taxon>Echeneis</taxon>
    </lineage>
</organism>
<dbReference type="CDD" id="cd01213">
    <property type="entry name" value="PTB_tensin"/>
    <property type="match status" value="1"/>
</dbReference>
<feature type="region of interest" description="Disordered" evidence="9">
    <location>
        <begin position="452"/>
        <end position="471"/>
    </location>
</feature>
<accession>A0A665WUH1</accession>
<keyword evidence="3" id="KW-0597">Phosphoprotein</keyword>
<dbReference type="PROSITE" id="PS51182">
    <property type="entry name" value="C2_TENSIN"/>
    <property type="match status" value="1"/>
</dbReference>
<dbReference type="InterPro" id="IPR051484">
    <property type="entry name" value="Tensin_PTEN_phosphatase"/>
</dbReference>
<evidence type="ECO:0000259" key="10">
    <source>
        <dbReference type="PROSITE" id="PS01179"/>
    </source>
</evidence>
<dbReference type="SUPFAM" id="SSF50729">
    <property type="entry name" value="PH domain-like"/>
    <property type="match status" value="1"/>
</dbReference>
<dbReference type="InterPro" id="IPR011993">
    <property type="entry name" value="PH-like_dom_sf"/>
</dbReference>
<reference evidence="14" key="2">
    <citation type="submission" date="2025-08" db="UniProtKB">
        <authorList>
            <consortium name="Ensembl"/>
        </authorList>
    </citation>
    <scope>IDENTIFICATION</scope>
</reference>
<dbReference type="InterPro" id="IPR014020">
    <property type="entry name" value="Tensin_C2-dom"/>
</dbReference>
<evidence type="ECO:0000259" key="12">
    <source>
        <dbReference type="PROSITE" id="PS51181"/>
    </source>
</evidence>
<dbReference type="OMA" id="RQPENTT"/>
<dbReference type="InterPro" id="IPR013625">
    <property type="entry name" value="PTB"/>
</dbReference>
<sequence length="1061" mass="116422">MDKTPQIDLTFITERIISIFCPHECPEETYLQNLQKVIPMLQSKHGNNYLLINLSQKNAVLTQMNNEVLDTGWMDPLAPNLDQIYSMCATIDNWLQTNEKHVLVLHCRGGKGQLGVLVASYIHFSNMLASAGLSLDHFSMKRFYNDKLSALMTPSQKRYVWMLGSMLRGGLRMYPSPTFLLCVVLHRLPKIRPDGGKADCHHYNVHIVVCYDINSNSSSRQVVFRLQFHTGLVHRRTLTFLKPDLDCAIEDPRFPENGKVELLFSESPEKLKLLFLHLFLLLCQHVNLQLNRVGFVSAVASHVLDPVNGSLYSRVRKASCEEGVSMPLTTSSPSCSDQDLSASSNSGLSVASQGQTGAWHRRGNTQDKCTQARKLFPGLDFEIAKPLLEVMTELAAYGGREVEMSEDEIGLDHTMNGEGSSNERETDILDDEDEVDDMAASALDIPSSISIDSLSSENLPETQKSTQAEYSTHSWVRQQQMLEAITENYIEVDAEGRLIKVGKERPSSMEAPDTPKRGISSREAVQRRILDEHGSHQNTDNAHNPQLVQTNSSSQEEGLVSLTTDIDESLEQLNQLILDLDPTFVPVPTRLTPLPRCASSHTNGLSYKGNAHLTETNPLQNLFLFLSSATPPPVWHDMTPNSLNSPYPPQPSAPLSLSIPNAHSSPRGALKSLGGGPGVCRETDISDLSLLLSGAGGLDHSLLEAVEGLGTLNLRGNGGLAPQLPEKKRWGEGGELGSQSPSLSGFSSPHSGSSLSIPFSSPMTPDHLRGQSGAPSPGADFGSKQDTVKFVQDTSKFWYKPDISRDQAIAVLKDREPGSFIVRDSHSFRGAYGLAMKVATPPPSVLQQSKKVGDLSNELVRHFLIECTQKGVRLKGCPNEPYFGSLTALVCQHSITPLALPCKLILPDKDPAEELNDSSAQTATNSAAELLKQGAACNVWYLGSVELESLTGHQAVQKATTVTLSMDPLPASTVVHFKVSAQGITLTDNQRKLFFRRHYAVNTVIFCSLDPQGRKIFGFIARKSQSETENMCHLFAEHDPEQPASAIVNFVSKVMIGSHKK</sequence>
<feature type="compositionally biased region" description="Polar residues" evidence="9">
    <location>
        <begin position="536"/>
        <end position="556"/>
    </location>
</feature>
<dbReference type="PROSITE" id="PS01179">
    <property type="entry name" value="PID"/>
    <property type="match status" value="1"/>
</dbReference>
<proteinExistence type="inferred from homology"/>
<dbReference type="CDD" id="cd09927">
    <property type="entry name" value="SH2_Tensin_like"/>
    <property type="match status" value="1"/>
</dbReference>
<name>A0A665WUH1_ECHNA</name>
<feature type="domain" description="SH2" evidence="11">
    <location>
        <begin position="798"/>
        <end position="908"/>
    </location>
</feature>
<dbReference type="SMART" id="SM00252">
    <property type="entry name" value="SH2"/>
    <property type="match status" value="1"/>
</dbReference>
<dbReference type="SMART" id="SM00462">
    <property type="entry name" value="PTB"/>
    <property type="match status" value="1"/>
</dbReference>
<protein>
    <submittedName>
        <fullName evidence="14">Tensin 3</fullName>
    </submittedName>
</protein>
<dbReference type="InterPro" id="IPR029023">
    <property type="entry name" value="Tensin_phosphatase"/>
</dbReference>
<feature type="compositionally biased region" description="Polar residues" evidence="9">
    <location>
        <begin position="327"/>
        <end position="339"/>
    </location>
</feature>
<reference evidence="14" key="3">
    <citation type="submission" date="2025-09" db="UniProtKB">
        <authorList>
            <consortium name="Ensembl"/>
        </authorList>
    </citation>
    <scope>IDENTIFICATION</scope>
</reference>
<feature type="region of interest" description="Disordered" evidence="9">
    <location>
        <begin position="714"/>
        <end position="784"/>
    </location>
</feature>
<evidence type="ECO:0000259" key="13">
    <source>
        <dbReference type="PROSITE" id="PS51182"/>
    </source>
</evidence>
<dbReference type="SUPFAM" id="SSF55550">
    <property type="entry name" value="SH2 domain"/>
    <property type="match status" value="1"/>
</dbReference>
<dbReference type="Gene3D" id="3.30.505.10">
    <property type="entry name" value="SH2 domain"/>
    <property type="match status" value="1"/>
</dbReference>
<dbReference type="InterPro" id="IPR035892">
    <property type="entry name" value="C2_domain_sf"/>
</dbReference>
<keyword evidence="7 8" id="KW-0727">SH2 domain</keyword>